<accession>A0A1F6YW71</accession>
<dbReference type="Proteomes" id="UP000178975">
    <property type="component" value="Unassembled WGS sequence"/>
</dbReference>
<name>A0A1F6YW71_9BACT</name>
<protein>
    <submittedName>
        <fullName evidence="1">Uncharacterized protein</fullName>
    </submittedName>
</protein>
<comment type="caution">
    <text evidence="1">The sequence shown here is derived from an EMBL/GenBank/DDBJ whole genome shotgun (WGS) entry which is preliminary data.</text>
</comment>
<organism evidence="1 2">
    <name type="scientific">Candidatus Nomurabacteria bacterium RIFOXYC2_FULL_36_19</name>
    <dbReference type="NCBI Taxonomy" id="1801806"/>
    <lineage>
        <taxon>Bacteria</taxon>
        <taxon>Candidatus Nomuraibacteriota</taxon>
    </lineage>
</organism>
<evidence type="ECO:0000313" key="1">
    <source>
        <dbReference type="EMBL" id="OGJ10634.1"/>
    </source>
</evidence>
<gene>
    <name evidence="1" type="ORF">A2456_01420</name>
</gene>
<proteinExistence type="predicted"/>
<sequence length="180" mass="19742">MTKDEVKNKIEAELKKREKSVCNKNAIEKFLGLFSPLDALWGVLVGSKDALELEKQKLTLEKVLDLLIGIDDKLSGKDISNVESGLKILIENAVSGGDITGLEGNTSDENIKKIFEKPLDIEIRNVNAIGNITGVKLNVDGEMPVKGQTRIKMDFGILEINPQFGEITLGEGLPKKEPEN</sequence>
<reference evidence="1 2" key="1">
    <citation type="journal article" date="2016" name="Nat. Commun.">
        <title>Thousands of microbial genomes shed light on interconnected biogeochemical processes in an aquifer system.</title>
        <authorList>
            <person name="Anantharaman K."/>
            <person name="Brown C.T."/>
            <person name="Hug L.A."/>
            <person name="Sharon I."/>
            <person name="Castelle C.J."/>
            <person name="Probst A.J."/>
            <person name="Thomas B.C."/>
            <person name="Singh A."/>
            <person name="Wilkins M.J."/>
            <person name="Karaoz U."/>
            <person name="Brodie E.L."/>
            <person name="Williams K.H."/>
            <person name="Hubbard S.S."/>
            <person name="Banfield J.F."/>
        </authorList>
    </citation>
    <scope>NUCLEOTIDE SEQUENCE [LARGE SCALE GENOMIC DNA]</scope>
</reference>
<dbReference type="EMBL" id="MFWE01000005">
    <property type="protein sequence ID" value="OGJ10634.1"/>
    <property type="molecule type" value="Genomic_DNA"/>
</dbReference>
<evidence type="ECO:0000313" key="2">
    <source>
        <dbReference type="Proteomes" id="UP000178975"/>
    </source>
</evidence>
<dbReference type="AlphaFoldDB" id="A0A1F6YW71"/>